<feature type="compositionally biased region" description="Low complexity" evidence="1">
    <location>
        <begin position="370"/>
        <end position="384"/>
    </location>
</feature>
<dbReference type="Gene3D" id="2.30.30.140">
    <property type="match status" value="1"/>
</dbReference>
<feature type="region of interest" description="Disordered" evidence="1">
    <location>
        <begin position="529"/>
        <end position="635"/>
    </location>
</feature>
<feature type="domain" description="PWWP" evidence="2">
    <location>
        <begin position="167"/>
        <end position="240"/>
    </location>
</feature>
<dbReference type="PANTHER" id="PTHR22910:SF6">
    <property type="entry name" value="PROTEIN MGARP"/>
    <property type="match status" value="1"/>
</dbReference>
<feature type="compositionally biased region" description="Basic and acidic residues" evidence="1">
    <location>
        <begin position="557"/>
        <end position="570"/>
    </location>
</feature>
<dbReference type="Proteomes" id="UP000038010">
    <property type="component" value="Unassembled WGS sequence"/>
</dbReference>
<feature type="compositionally biased region" description="Low complexity" evidence="1">
    <location>
        <begin position="68"/>
        <end position="82"/>
    </location>
</feature>
<organism evidence="3 4">
    <name type="scientific">Cyphellophora attinorum</name>
    <dbReference type="NCBI Taxonomy" id="1664694"/>
    <lineage>
        <taxon>Eukaryota</taxon>
        <taxon>Fungi</taxon>
        <taxon>Dikarya</taxon>
        <taxon>Ascomycota</taxon>
        <taxon>Pezizomycotina</taxon>
        <taxon>Eurotiomycetes</taxon>
        <taxon>Chaetothyriomycetidae</taxon>
        <taxon>Chaetothyriales</taxon>
        <taxon>Cyphellophoraceae</taxon>
        <taxon>Cyphellophora</taxon>
    </lineage>
</organism>
<comment type="caution">
    <text evidence="3">The sequence shown here is derived from an EMBL/GenBank/DDBJ whole genome shotgun (WGS) entry which is preliminary data.</text>
</comment>
<dbReference type="OrthoDB" id="62853at2759"/>
<feature type="region of interest" description="Disordered" evidence="1">
    <location>
        <begin position="302"/>
        <end position="438"/>
    </location>
</feature>
<dbReference type="InterPro" id="IPR000313">
    <property type="entry name" value="PWWP_dom"/>
</dbReference>
<protein>
    <submittedName>
        <fullName evidence="3">PWWP domain-containing protein 1</fullName>
    </submittedName>
</protein>
<dbReference type="GO" id="GO:0005739">
    <property type="term" value="C:mitochondrion"/>
    <property type="evidence" value="ECO:0007669"/>
    <property type="project" value="InterPro"/>
</dbReference>
<dbReference type="PANTHER" id="PTHR22910">
    <property type="entry name" value="PROTEIN MGARP"/>
    <property type="match status" value="1"/>
</dbReference>
<feature type="compositionally biased region" description="Acidic residues" evidence="1">
    <location>
        <begin position="329"/>
        <end position="343"/>
    </location>
</feature>
<sequence>MASETPLPDSELPVKVDVPDVSAPPTLAEPASGPVAEMSGALGATSAEDKPTVEAPESGVNGATESEPAPATGDATAPTETASEPPKTSTEETLAAADTKVEEVAEEKKDEPASEVKADEAPAETNGDPDSKQSSKRKSGAGIPEHKGKKLNKKKSMPKITHLDAKPGDHFFARLRSYPPWPSIICDQDMLPSSLINTRPVTAMKLDGTYNEAYADGGKKVNERTYPIMFLYTNEFAWIPNTDLGDLDPEYCKNVPEKGKSKSLLSAYEIAAEHHDLEFFKNMLTDHANAMAEDEALQAEAAAAKAEAKANKNKEKKKRKSEAKVKATDDDDEDVEMEDVDDTAETRKSSKKRKKAAESDDDEPEKPTKTPKTQKLKFTTGKTPTTDKKTKEKSEKPAKSKGEKRKSKAAPVDDDEEMHDAPEKEPPKPVDPVAEKKAREKEVLFLRHKLQKGFLSRDQAPQEEDMPQMAQYIKKLEDYEDLEVSIIRTTKINKVLKALVKLNSIPRDEEYSFKKRSVDLLAKWNKALGADPADGDAAAEEKETAKSTPATNGVHDGSADEKQEENKDEPAAPSAPEITATEPPKDESEAKTEAPAVTEEPKSEAPAASADVAQDATPAEGNDTAAAAATTAPSE</sequence>
<dbReference type="AlphaFoldDB" id="A0A0N0NK57"/>
<keyword evidence="4" id="KW-1185">Reference proteome</keyword>
<dbReference type="GeneID" id="28730896"/>
<dbReference type="EMBL" id="LFJN01000024">
    <property type="protein sequence ID" value="KPI37439.1"/>
    <property type="molecule type" value="Genomic_DNA"/>
</dbReference>
<feature type="compositionally biased region" description="Basic and acidic residues" evidence="1">
    <location>
        <begin position="419"/>
        <end position="438"/>
    </location>
</feature>
<accession>A0A0N0NK57</accession>
<evidence type="ECO:0000256" key="1">
    <source>
        <dbReference type="SAM" id="MobiDB-lite"/>
    </source>
</evidence>
<evidence type="ECO:0000313" key="4">
    <source>
        <dbReference type="Proteomes" id="UP000038010"/>
    </source>
</evidence>
<feature type="region of interest" description="Disordered" evidence="1">
    <location>
        <begin position="1"/>
        <end position="158"/>
    </location>
</feature>
<evidence type="ECO:0000259" key="2">
    <source>
        <dbReference type="PROSITE" id="PS50812"/>
    </source>
</evidence>
<feature type="compositionally biased region" description="Basic and acidic residues" evidence="1">
    <location>
        <begin position="385"/>
        <end position="401"/>
    </location>
</feature>
<dbReference type="STRING" id="1664694.A0A0N0NK57"/>
<dbReference type="Pfam" id="PF00855">
    <property type="entry name" value="PWWP"/>
    <property type="match status" value="1"/>
</dbReference>
<feature type="compositionally biased region" description="Basic and acidic residues" evidence="1">
    <location>
        <begin position="99"/>
        <end position="120"/>
    </location>
</feature>
<dbReference type="SMART" id="SM00293">
    <property type="entry name" value="PWWP"/>
    <property type="match status" value="1"/>
</dbReference>
<reference evidence="3 4" key="1">
    <citation type="submission" date="2015-06" db="EMBL/GenBank/DDBJ databases">
        <title>Draft genome of the ant-associated black yeast Phialophora attae CBS 131958.</title>
        <authorList>
            <person name="Moreno L.F."/>
            <person name="Stielow B.J."/>
            <person name="de Hoog S."/>
            <person name="Vicente V.A."/>
            <person name="Weiss V.A."/>
            <person name="de Vries M."/>
            <person name="Cruz L.M."/>
            <person name="Souza E.M."/>
        </authorList>
    </citation>
    <scope>NUCLEOTIDE SEQUENCE [LARGE SCALE GENOMIC DNA]</scope>
    <source>
        <strain evidence="3 4">CBS 131958</strain>
    </source>
</reference>
<feature type="compositionally biased region" description="Low complexity" evidence="1">
    <location>
        <begin position="604"/>
        <end position="635"/>
    </location>
</feature>
<feature type="compositionally biased region" description="Basic residues" evidence="1">
    <location>
        <begin position="147"/>
        <end position="157"/>
    </location>
</feature>
<dbReference type="InterPro" id="IPR026093">
    <property type="entry name" value="MGARP"/>
</dbReference>
<gene>
    <name evidence="3" type="ORF">AB675_10258</name>
</gene>
<name>A0A0N0NK57_9EURO</name>
<dbReference type="VEuPathDB" id="FungiDB:AB675_10258"/>
<dbReference type="PROSITE" id="PS50812">
    <property type="entry name" value="PWWP"/>
    <property type="match status" value="1"/>
</dbReference>
<proteinExistence type="predicted"/>
<evidence type="ECO:0000313" key="3">
    <source>
        <dbReference type="EMBL" id="KPI37439.1"/>
    </source>
</evidence>
<dbReference type="RefSeq" id="XP_017997402.1">
    <property type="nucleotide sequence ID" value="XM_018139016.1"/>
</dbReference>
<dbReference type="SUPFAM" id="SSF63748">
    <property type="entry name" value="Tudor/PWWP/MBT"/>
    <property type="match status" value="1"/>
</dbReference>
<feature type="compositionally biased region" description="Basic and acidic residues" evidence="1">
    <location>
        <begin position="583"/>
        <end position="592"/>
    </location>
</feature>